<evidence type="ECO:0000313" key="1">
    <source>
        <dbReference type="EMBL" id="KAF4441542.1"/>
    </source>
</evidence>
<comment type="caution">
    <text evidence="1">The sequence shown here is derived from an EMBL/GenBank/DDBJ whole genome shotgun (WGS) entry which is preliminary data.</text>
</comment>
<dbReference type="EMBL" id="JAADJF010000056">
    <property type="protein sequence ID" value="KAF4441542.1"/>
    <property type="molecule type" value="Genomic_DNA"/>
</dbReference>
<reference evidence="1 2" key="1">
    <citation type="submission" date="2020-01" db="EMBL/GenBank/DDBJ databases">
        <title>Identification and distribution of gene clusters putatively required for synthesis of sphingolipid metabolism inhibitors in phylogenetically diverse species of the filamentous fungus Fusarium.</title>
        <authorList>
            <person name="Kim H.-S."/>
            <person name="Busman M."/>
            <person name="Brown D.W."/>
            <person name="Divon H."/>
            <person name="Uhlig S."/>
            <person name="Proctor R.H."/>
        </authorList>
    </citation>
    <scope>NUCLEOTIDE SEQUENCE [LARGE SCALE GENOMIC DNA]</scope>
    <source>
        <strain evidence="1 2">NRRL 13308</strain>
    </source>
</reference>
<proteinExistence type="predicted"/>
<accession>A0A8H4NXN8</accession>
<gene>
    <name evidence="1" type="ORF">FACUT_2641</name>
</gene>
<name>A0A8H4NXN8_9HYPO</name>
<dbReference type="AlphaFoldDB" id="A0A8H4NXN8"/>
<keyword evidence="2" id="KW-1185">Reference proteome</keyword>
<dbReference type="OrthoDB" id="10354738at2759"/>
<sequence length="148" mass="17474">MPSVDGFFLRDFEIREDDYDELCQDFMQVYSNQVAIVTKRGDDLEINDFASGERLDYTADVLNLVDWTEIIRQEQDSSVLGFYTATSRVSRETRTKISDWNWIPARLWQEWDRTLQNTVQVGTEAFKTQGVTGRLRRVRRSHWNPDEV</sequence>
<organism evidence="1 2">
    <name type="scientific">Fusarium acutatum</name>
    <dbReference type="NCBI Taxonomy" id="78861"/>
    <lineage>
        <taxon>Eukaryota</taxon>
        <taxon>Fungi</taxon>
        <taxon>Dikarya</taxon>
        <taxon>Ascomycota</taxon>
        <taxon>Pezizomycotina</taxon>
        <taxon>Sordariomycetes</taxon>
        <taxon>Hypocreomycetidae</taxon>
        <taxon>Hypocreales</taxon>
        <taxon>Nectriaceae</taxon>
        <taxon>Fusarium</taxon>
        <taxon>Fusarium fujikuroi species complex</taxon>
    </lineage>
</organism>
<evidence type="ECO:0000313" key="2">
    <source>
        <dbReference type="Proteomes" id="UP000536711"/>
    </source>
</evidence>
<protein>
    <submittedName>
        <fullName evidence="1">Uncharacterized protein</fullName>
    </submittedName>
</protein>
<dbReference type="Proteomes" id="UP000536711">
    <property type="component" value="Unassembled WGS sequence"/>
</dbReference>